<feature type="transmembrane region" description="Helical" evidence="2">
    <location>
        <begin position="66"/>
        <end position="86"/>
    </location>
</feature>
<keyword evidence="2" id="KW-1133">Transmembrane helix</keyword>
<proteinExistence type="predicted"/>
<sequence>MMFDVFGNSSANHTVHWQPEPTTRGTFGILSTCLITISLCIWTSLHLNVPGSNEKSSRQLWRKGKWLIGGLLAPEFVLFTALYQYILAKQTAELVSKELSKHSRRNPTDTAMQTGNATEEQNLEDPEQGSPRQYINSIKFTIKQGFFIQMGGLAFDVKGAKGVYIPSDVPDYWFPNFTAIRNLCQLHPEIFDTVTDRSINDKSKTGNFGKTLVCLQASWFIAQCISRLAQRLPISLLELNTLGHCVCALLVYCFWWSKPLDVEQPILIQEANHRETLAWMWMYSHPADGPGNIEEIHHVWPFSHDESHGSLELARDLSAVQLPEATHQTSPESPAIAQTILESGQALPGTNMKYRRLCGPDHLHLSAIDVLRWQLASARAQTLDVSQSRGFWSDQRIVSRCKNGFQFTGLSPRDRLLAWSILVLASIIYGGLHALAWYVTFGSHTERFLWRLSASSVMSYGFVATVYLFLDEFYEALDLFSIIVPSDSSSMRENFFNVQRRLLETLGLEKYLFSKNPIIRWCSKLQAGLLVLVCCVARILFLWATFFGSFLYLAARVYLVVECFISLFRSPPDLYEKPVWASYFPHIR</sequence>
<dbReference type="EMBL" id="JAZHXI010000004">
    <property type="protein sequence ID" value="KAL2072183.1"/>
    <property type="molecule type" value="Genomic_DNA"/>
</dbReference>
<keyword evidence="2" id="KW-0812">Transmembrane</keyword>
<feature type="region of interest" description="Disordered" evidence="1">
    <location>
        <begin position="99"/>
        <end position="129"/>
    </location>
</feature>
<reference evidence="3 4" key="1">
    <citation type="journal article" date="2024" name="Commun. Biol.">
        <title>Comparative genomic analysis of thermophilic fungi reveals convergent evolutionary adaptations and gene losses.</title>
        <authorList>
            <person name="Steindorff A.S."/>
            <person name="Aguilar-Pontes M.V."/>
            <person name="Robinson A.J."/>
            <person name="Andreopoulos B."/>
            <person name="LaButti K."/>
            <person name="Kuo A."/>
            <person name="Mondo S."/>
            <person name="Riley R."/>
            <person name="Otillar R."/>
            <person name="Haridas S."/>
            <person name="Lipzen A."/>
            <person name="Grimwood J."/>
            <person name="Schmutz J."/>
            <person name="Clum A."/>
            <person name="Reid I.D."/>
            <person name="Moisan M.C."/>
            <person name="Butler G."/>
            <person name="Nguyen T.T.M."/>
            <person name="Dewar K."/>
            <person name="Conant G."/>
            <person name="Drula E."/>
            <person name="Henrissat B."/>
            <person name="Hansel C."/>
            <person name="Singer S."/>
            <person name="Hutchinson M.I."/>
            <person name="de Vries R.P."/>
            <person name="Natvig D.O."/>
            <person name="Powell A.J."/>
            <person name="Tsang A."/>
            <person name="Grigoriev I.V."/>
        </authorList>
    </citation>
    <scope>NUCLEOTIDE SEQUENCE [LARGE SCALE GENOMIC DNA]</scope>
    <source>
        <strain evidence="3 4">CBS 494.80</strain>
    </source>
</reference>
<gene>
    <name evidence="3" type="ORF">VTL71DRAFT_11526</name>
</gene>
<accession>A0ABR4CQB7</accession>
<evidence type="ECO:0000256" key="2">
    <source>
        <dbReference type="SAM" id="Phobius"/>
    </source>
</evidence>
<feature type="transmembrane region" description="Helical" evidence="2">
    <location>
        <begin position="416"/>
        <end position="436"/>
    </location>
</feature>
<feature type="compositionally biased region" description="Polar residues" evidence="1">
    <location>
        <begin position="108"/>
        <end position="120"/>
    </location>
</feature>
<evidence type="ECO:0000313" key="4">
    <source>
        <dbReference type="Proteomes" id="UP001595075"/>
    </source>
</evidence>
<feature type="transmembrane region" description="Helical" evidence="2">
    <location>
        <begin position="27"/>
        <end position="45"/>
    </location>
</feature>
<keyword evidence="4" id="KW-1185">Reference proteome</keyword>
<name>A0ABR4CQB7_9HELO</name>
<comment type="caution">
    <text evidence="3">The sequence shown here is derived from an EMBL/GenBank/DDBJ whole genome shotgun (WGS) entry which is preliminary data.</text>
</comment>
<evidence type="ECO:0000256" key="1">
    <source>
        <dbReference type="SAM" id="MobiDB-lite"/>
    </source>
</evidence>
<feature type="transmembrane region" description="Helical" evidence="2">
    <location>
        <begin position="525"/>
        <end position="544"/>
    </location>
</feature>
<evidence type="ECO:0000313" key="3">
    <source>
        <dbReference type="EMBL" id="KAL2072183.1"/>
    </source>
</evidence>
<protein>
    <submittedName>
        <fullName evidence="3">Uncharacterized protein</fullName>
    </submittedName>
</protein>
<keyword evidence="2" id="KW-0472">Membrane</keyword>
<organism evidence="3 4">
    <name type="scientific">Oculimacula yallundae</name>
    <dbReference type="NCBI Taxonomy" id="86028"/>
    <lineage>
        <taxon>Eukaryota</taxon>
        <taxon>Fungi</taxon>
        <taxon>Dikarya</taxon>
        <taxon>Ascomycota</taxon>
        <taxon>Pezizomycotina</taxon>
        <taxon>Leotiomycetes</taxon>
        <taxon>Helotiales</taxon>
        <taxon>Ploettnerulaceae</taxon>
        <taxon>Oculimacula</taxon>
    </lineage>
</organism>
<feature type="transmembrane region" description="Helical" evidence="2">
    <location>
        <begin position="448"/>
        <end position="470"/>
    </location>
</feature>
<dbReference type="Proteomes" id="UP001595075">
    <property type="component" value="Unassembled WGS sequence"/>
</dbReference>
<dbReference type="PANTHER" id="PTHR35043:SF7">
    <property type="entry name" value="TRANSCRIPTION FACTOR DOMAIN-CONTAINING PROTEIN"/>
    <property type="match status" value="1"/>
</dbReference>
<dbReference type="PANTHER" id="PTHR35043">
    <property type="entry name" value="TRANSCRIPTION FACTOR DOMAIN-CONTAINING PROTEIN"/>
    <property type="match status" value="1"/>
</dbReference>